<dbReference type="Pfam" id="PF11377">
    <property type="entry name" value="DUF3180"/>
    <property type="match status" value="1"/>
</dbReference>
<protein>
    <submittedName>
        <fullName evidence="3">DUF3180 domain-containing protein</fullName>
    </submittedName>
</protein>
<comment type="caution">
    <text evidence="3">The sequence shown here is derived from an EMBL/GenBank/DDBJ whole genome shotgun (WGS) entry which is preliminary data.</text>
</comment>
<accession>A0ABN3BVC9</accession>
<organism evidence="3 4">
    <name type="scientific">Sinomonas flava</name>
    <dbReference type="NCBI Taxonomy" id="496857"/>
    <lineage>
        <taxon>Bacteria</taxon>
        <taxon>Bacillati</taxon>
        <taxon>Actinomycetota</taxon>
        <taxon>Actinomycetes</taxon>
        <taxon>Micrococcales</taxon>
        <taxon>Micrococcaceae</taxon>
        <taxon>Sinomonas</taxon>
    </lineage>
</organism>
<keyword evidence="4" id="KW-1185">Reference proteome</keyword>
<feature type="transmembrane region" description="Helical" evidence="2">
    <location>
        <begin position="118"/>
        <end position="137"/>
    </location>
</feature>
<feature type="transmembrane region" description="Helical" evidence="2">
    <location>
        <begin position="80"/>
        <end position="98"/>
    </location>
</feature>
<evidence type="ECO:0000313" key="3">
    <source>
        <dbReference type="EMBL" id="GAA2200865.1"/>
    </source>
</evidence>
<gene>
    <name evidence="3" type="ORF">GCM10009849_23050</name>
</gene>
<feature type="transmembrane region" description="Helical" evidence="2">
    <location>
        <begin position="7"/>
        <end position="27"/>
    </location>
</feature>
<evidence type="ECO:0000313" key="4">
    <source>
        <dbReference type="Proteomes" id="UP001500432"/>
    </source>
</evidence>
<dbReference type="RefSeq" id="WP_344299873.1">
    <property type="nucleotide sequence ID" value="NZ_BAAAQW010000006.1"/>
</dbReference>
<dbReference type="InterPro" id="IPR021517">
    <property type="entry name" value="DUF3180"/>
</dbReference>
<dbReference type="Proteomes" id="UP001500432">
    <property type="component" value="Unassembled WGS sequence"/>
</dbReference>
<proteinExistence type="predicted"/>
<reference evidence="3 4" key="1">
    <citation type="journal article" date="2019" name="Int. J. Syst. Evol. Microbiol.">
        <title>The Global Catalogue of Microorganisms (GCM) 10K type strain sequencing project: providing services to taxonomists for standard genome sequencing and annotation.</title>
        <authorList>
            <consortium name="The Broad Institute Genomics Platform"/>
            <consortium name="The Broad Institute Genome Sequencing Center for Infectious Disease"/>
            <person name="Wu L."/>
            <person name="Ma J."/>
        </authorList>
    </citation>
    <scope>NUCLEOTIDE SEQUENCE [LARGE SCALE GENOMIC DNA]</scope>
    <source>
        <strain evidence="3 4">JCM 16034</strain>
    </source>
</reference>
<sequence length="173" mass="17936">MTPLKPWVLSIVVVLAGIVGLAVNAYAQRASMPTPVLPLSALASMGVIAAVTLVLGFRVLRWRTGHRKRMLDPIFAARTLVLGHACAYAGAVLLGWHAGVIADQIPFLSSRADNPVVLQALGMMAGGVVMVTIGFIVERFCRIPPEDGDDAEGASGRDVAGGGRAPDAEGGLA</sequence>
<feature type="transmembrane region" description="Helical" evidence="2">
    <location>
        <begin position="39"/>
        <end position="60"/>
    </location>
</feature>
<keyword evidence="2" id="KW-1133">Transmembrane helix</keyword>
<name>A0ABN3BVC9_9MICC</name>
<dbReference type="EMBL" id="BAAAQW010000006">
    <property type="protein sequence ID" value="GAA2200865.1"/>
    <property type="molecule type" value="Genomic_DNA"/>
</dbReference>
<evidence type="ECO:0000256" key="2">
    <source>
        <dbReference type="SAM" id="Phobius"/>
    </source>
</evidence>
<evidence type="ECO:0000256" key="1">
    <source>
        <dbReference type="SAM" id="MobiDB-lite"/>
    </source>
</evidence>
<keyword evidence="2" id="KW-0812">Transmembrane</keyword>
<feature type="region of interest" description="Disordered" evidence="1">
    <location>
        <begin position="147"/>
        <end position="173"/>
    </location>
</feature>
<keyword evidence="2" id="KW-0472">Membrane</keyword>